<feature type="compositionally biased region" description="Basic residues" evidence="1">
    <location>
        <begin position="1"/>
        <end position="12"/>
    </location>
</feature>
<name>A0A834MKA6_RHYFE</name>
<dbReference type="AlphaFoldDB" id="A0A834MKA6"/>
<evidence type="ECO:0000313" key="3">
    <source>
        <dbReference type="Proteomes" id="UP000625711"/>
    </source>
</evidence>
<reference evidence="2" key="1">
    <citation type="submission" date="2020-08" db="EMBL/GenBank/DDBJ databases">
        <title>Genome sequencing and assembly of the red palm weevil Rhynchophorus ferrugineus.</title>
        <authorList>
            <person name="Dias G.B."/>
            <person name="Bergman C.M."/>
            <person name="Manee M."/>
        </authorList>
    </citation>
    <scope>NUCLEOTIDE SEQUENCE</scope>
    <source>
        <strain evidence="2">AA-2017</strain>
        <tissue evidence="2">Whole larva</tissue>
    </source>
</reference>
<proteinExistence type="predicted"/>
<organism evidence="2 3">
    <name type="scientific">Rhynchophorus ferrugineus</name>
    <name type="common">Red palm weevil</name>
    <name type="synonym">Curculio ferrugineus</name>
    <dbReference type="NCBI Taxonomy" id="354439"/>
    <lineage>
        <taxon>Eukaryota</taxon>
        <taxon>Metazoa</taxon>
        <taxon>Ecdysozoa</taxon>
        <taxon>Arthropoda</taxon>
        <taxon>Hexapoda</taxon>
        <taxon>Insecta</taxon>
        <taxon>Pterygota</taxon>
        <taxon>Neoptera</taxon>
        <taxon>Endopterygota</taxon>
        <taxon>Coleoptera</taxon>
        <taxon>Polyphaga</taxon>
        <taxon>Cucujiformia</taxon>
        <taxon>Curculionidae</taxon>
        <taxon>Dryophthorinae</taxon>
        <taxon>Rhynchophorus</taxon>
    </lineage>
</organism>
<sequence>MSTVRATRRSNVRKIPSARLPSTSPLRSAFFGLFGRAGPRPARKKPSGQGTATVVGRKATPHKHRRMSKLGVVERDGSLTIRPRGGKSSEEWKRSYLVSIAPFEKYQDTY</sequence>
<comment type="caution">
    <text evidence="2">The sequence shown here is derived from an EMBL/GenBank/DDBJ whole genome shotgun (WGS) entry which is preliminary data.</text>
</comment>
<dbReference type="Proteomes" id="UP000625711">
    <property type="component" value="Unassembled WGS sequence"/>
</dbReference>
<gene>
    <name evidence="2" type="ORF">GWI33_004598</name>
</gene>
<evidence type="ECO:0000256" key="1">
    <source>
        <dbReference type="SAM" id="MobiDB-lite"/>
    </source>
</evidence>
<keyword evidence="3" id="KW-1185">Reference proteome</keyword>
<dbReference type="EMBL" id="JAACXV010000238">
    <property type="protein sequence ID" value="KAF7281519.1"/>
    <property type="molecule type" value="Genomic_DNA"/>
</dbReference>
<evidence type="ECO:0000313" key="2">
    <source>
        <dbReference type="EMBL" id="KAF7281519.1"/>
    </source>
</evidence>
<feature type="region of interest" description="Disordered" evidence="1">
    <location>
        <begin position="1"/>
        <end position="67"/>
    </location>
</feature>
<protein>
    <submittedName>
        <fullName evidence="2">Uncharacterized protein</fullName>
    </submittedName>
</protein>
<accession>A0A834MKA6</accession>